<reference evidence="1" key="1">
    <citation type="submission" date="2022-03" db="EMBL/GenBank/DDBJ databases">
        <authorList>
            <person name="Alioto T."/>
            <person name="Alioto T."/>
            <person name="Gomez Garrido J."/>
        </authorList>
    </citation>
    <scope>NUCLEOTIDE SEQUENCE</scope>
</reference>
<dbReference type="AlphaFoldDB" id="A0AAD1WGT3"/>
<name>A0AAD1WGT3_PELCU</name>
<dbReference type="Proteomes" id="UP001295444">
    <property type="component" value="Chromosome 07"/>
</dbReference>
<evidence type="ECO:0000313" key="1">
    <source>
        <dbReference type="EMBL" id="CAH2305678.1"/>
    </source>
</evidence>
<keyword evidence="2" id="KW-1185">Reference proteome</keyword>
<dbReference type="EMBL" id="OW240918">
    <property type="protein sequence ID" value="CAH2305678.1"/>
    <property type="molecule type" value="Genomic_DNA"/>
</dbReference>
<protein>
    <submittedName>
        <fullName evidence="1">Uncharacterized protein</fullName>
    </submittedName>
</protein>
<proteinExistence type="predicted"/>
<evidence type="ECO:0000313" key="2">
    <source>
        <dbReference type="Proteomes" id="UP001295444"/>
    </source>
</evidence>
<gene>
    <name evidence="1" type="ORF">PECUL_23A016191</name>
</gene>
<organism evidence="1 2">
    <name type="scientific">Pelobates cultripes</name>
    <name type="common">Western spadefoot toad</name>
    <dbReference type="NCBI Taxonomy" id="61616"/>
    <lineage>
        <taxon>Eukaryota</taxon>
        <taxon>Metazoa</taxon>
        <taxon>Chordata</taxon>
        <taxon>Craniata</taxon>
        <taxon>Vertebrata</taxon>
        <taxon>Euteleostomi</taxon>
        <taxon>Amphibia</taxon>
        <taxon>Batrachia</taxon>
        <taxon>Anura</taxon>
        <taxon>Pelobatoidea</taxon>
        <taxon>Pelobatidae</taxon>
        <taxon>Pelobates</taxon>
    </lineage>
</organism>
<accession>A0AAD1WGT3</accession>
<sequence>MAFTQQPATQQTVPQPSKNADLFLQVFNRLCAQLWAKLSACVINVPQGRDPICRLTHRDRVLAIGEMESQATATAEAGWRSRESGGHS</sequence>